<dbReference type="Proteomes" id="UP000651728">
    <property type="component" value="Unassembled WGS sequence"/>
</dbReference>
<feature type="transmembrane region" description="Helical" evidence="8">
    <location>
        <begin position="204"/>
        <end position="223"/>
    </location>
</feature>
<feature type="domain" description="Major facilitator superfamily (MFS) profile" evidence="9">
    <location>
        <begin position="18"/>
        <end position="499"/>
    </location>
</feature>
<evidence type="ECO:0000313" key="10">
    <source>
        <dbReference type="EMBL" id="GIH35799.1"/>
    </source>
</evidence>
<evidence type="ECO:0000256" key="1">
    <source>
        <dbReference type="ARBA" id="ARBA00004651"/>
    </source>
</evidence>
<evidence type="ECO:0000259" key="9">
    <source>
        <dbReference type="PROSITE" id="PS50850"/>
    </source>
</evidence>
<feature type="transmembrane region" description="Helical" evidence="8">
    <location>
        <begin position="109"/>
        <end position="130"/>
    </location>
</feature>
<evidence type="ECO:0000256" key="6">
    <source>
        <dbReference type="ARBA" id="ARBA00023136"/>
    </source>
</evidence>
<gene>
    <name evidence="10" type="ORF">Mam01_59630</name>
</gene>
<dbReference type="Gene3D" id="1.20.1250.20">
    <property type="entry name" value="MFS general substrate transporter like domains"/>
    <property type="match status" value="1"/>
</dbReference>
<name>A0ABQ4FLV5_9ACTN</name>
<keyword evidence="5 8" id="KW-1133">Transmembrane helix</keyword>
<feature type="transmembrane region" description="Helical" evidence="8">
    <location>
        <begin position="229"/>
        <end position="250"/>
    </location>
</feature>
<evidence type="ECO:0000256" key="4">
    <source>
        <dbReference type="ARBA" id="ARBA00022692"/>
    </source>
</evidence>
<feature type="transmembrane region" description="Helical" evidence="8">
    <location>
        <begin position="16"/>
        <end position="40"/>
    </location>
</feature>
<proteinExistence type="predicted"/>
<comment type="caution">
    <text evidence="10">The sequence shown here is derived from an EMBL/GenBank/DDBJ whole genome shotgun (WGS) entry which is preliminary data.</text>
</comment>
<feature type="transmembrane region" description="Helical" evidence="8">
    <location>
        <begin position="362"/>
        <end position="386"/>
    </location>
</feature>
<accession>A0ABQ4FLV5</accession>
<keyword evidence="4 8" id="KW-0812">Transmembrane</keyword>
<evidence type="ECO:0000256" key="8">
    <source>
        <dbReference type="SAM" id="Phobius"/>
    </source>
</evidence>
<dbReference type="InterPro" id="IPR036259">
    <property type="entry name" value="MFS_trans_sf"/>
</dbReference>
<dbReference type="PANTHER" id="PTHR42718">
    <property type="entry name" value="MAJOR FACILITATOR SUPERFAMILY MULTIDRUG TRANSPORTER MFSC"/>
    <property type="match status" value="1"/>
</dbReference>
<feature type="transmembrane region" description="Helical" evidence="8">
    <location>
        <begin position="60"/>
        <end position="77"/>
    </location>
</feature>
<evidence type="ECO:0000256" key="2">
    <source>
        <dbReference type="ARBA" id="ARBA00022448"/>
    </source>
</evidence>
<keyword evidence="11" id="KW-1185">Reference proteome</keyword>
<feature type="transmembrane region" description="Helical" evidence="8">
    <location>
        <begin position="337"/>
        <end position="356"/>
    </location>
</feature>
<reference evidence="10 11" key="1">
    <citation type="submission" date="2021-01" db="EMBL/GenBank/DDBJ databases">
        <title>Whole genome shotgun sequence of Microbispora amethystogenes NBRC 101907.</title>
        <authorList>
            <person name="Komaki H."/>
            <person name="Tamura T."/>
        </authorList>
    </citation>
    <scope>NUCLEOTIDE SEQUENCE [LARGE SCALE GENOMIC DNA]</scope>
    <source>
        <strain evidence="10 11">NBRC 101907</strain>
    </source>
</reference>
<dbReference type="EMBL" id="BOOB01000050">
    <property type="protein sequence ID" value="GIH35799.1"/>
    <property type="molecule type" value="Genomic_DNA"/>
</dbReference>
<evidence type="ECO:0000256" key="7">
    <source>
        <dbReference type="SAM" id="MobiDB-lite"/>
    </source>
</evidence>
<dbReference type="Pfam" id="PF07690">
    <property type="entry name" value="MFS_1"/>
    <property type="match status" value="1"/>
</dbReference>
<feature type="transmembrane region" description="Helical" evidence="8">
    <location>
        <begin position="84"/>
        <end position="103"/>
    </location>
</feature>
<keyword evidence="6 8" id="KW-0472">Membrane</keyword>
<comment type="subcellular location">
    <subcellularLocation>
        <location evidence="1">Cell membrane</location>
        <topology evidence="1">Multi-pass membrane protein</topology>
    </subcellularLocation>
</comment>
<dbReference type="RefSeq" id="WP_204288493.1">
    <property type="nucleotide sequence ID" value="NZ_BAABEJ010000004.1"/>
</dbReference>
<dbReference type="Gene3D" id="1.20.1720.10">
    <property type="entry name" value="Multidrug resistance protein D"/>
    <property type="match status" value="1"/>
</dbReference>
<feature type="transmembrane region" description="Helical" evidence="8">
    <location>
        <begin position="271"/>
        <end position="293"/>
    </location>
</feature>
<dbReference type="InterPro" id="IPR011701">
    <property type="entry name" value="MFS"/>
</dbReference>
<evidence type="ECO:0000256" key="3">
    <source>
        <dbReference type="ARBA" id="ARBA00022475"/>
    </source>
</evidence>
<feature type="transmembrane region" description="Helical" evidence="8">
    <location>
        <begin position="305"/>
        <end position="325"/>
    </location>
</feature>
<dbReference type="CDD" id="cd17321">
    <property type="entry name" value="MFS_MMR_MDR_like"/>
    <property type="match status" value="1"/>
</dbReference>
<protein>
    <submittedName>
        <fullName evidence="10">MFS transporter</fullName>
    </submittedName>
</protein>
<evidence type="ECO:0000256" key="5">
    <source>
        <dbReference type="ARBA" id="ARBA00022989"/>
    </source>
</evidence>
<feature type="compositionally biased region" description="Basic and acidic residues" evidence="7">
    <location>
        <begin position="523"/>
        <end position="533"/>
    </location>
</feature>
<feature type="transmembrane region" description="Helical" evidence="8">
    <location>
        <begin position="472"/>
        <end position="495"/>
    </location>
</feature>
<organism evidence="10 11">
    <name type="scientific">Microbispora amethystogenes</name>
    <dbReference type="NCBI Taxonomy" id="1427754"/>
    <lineage>
        <taxon>Bacteria</taxon>
        <taxon>Bacillati</taxon>
        <taxon>Actinomycetota</taxon>
        <taxon>Actinomycetes</taxon>
        <taxon>Streptosporangiales</taxon>
        <taxon>Streptosporangiaceae</taxon>
        <taxon>Microbispora</taxon>
    </lineage>
</organism>
<dbReference type="InterPro" id="IPR020846">
    <property type="entry name" value="MFS_dom"/>
</dbReference>
<feature type="transmembrane region" description="Helical" evidence="8">
    <location>
        <begin position="168"/>
        <end position="192"/>
    </location>
</feature>
<feature type="transmembrane region" description="Helical" evidence="8">
    <location>
        <begin position="142"/>
        <end position="162"/>
    </location>
</feature>
<dbReference type="SUPFAM" id="SSF103473">
    <property type="entry name" value="MFS general substrate transporter"/>
    <property type="match status" value="1"/>
</dbReference>
<evidence type="ECO:0000313" key="11">
    <source>
        <dbReference type="Proteomes" id="UP000651728"/>
    </source>
</evidence>
<keyword evidence="3" id="KW-1003">Cell membrane</keyword>
<dbReference type="PROSITE" id="PS50850">
    <property type="entry name" value="MFS"/>
    <property type="match status" value="1"/>
</dbReference>
<feature type="region of interest" description="Disordered" evidence="7">
    <location>
        <begin position="501"/>
        <end position="541"/>
    </location>
</feature>
<dbReference type="PANTHER" id="PTHR42718:SF47">
    <property type="entry name" value="METHYL VIOLOGEN RESISTANCE PROTEIN SMVA"/>
    <property type="match status" value="1"/>
</dbReference>
<feature type="transmembrane region" description="Helical" evidence="8">
    <location>
        <begin position="407"/>
        <end position="424"/>
    </location>
</feature>
<keyword evidence="2" id="KW-0813">Transport</keyword>
<sequence>METRTAAPPRAGRREWIGLAVLALPTLLLALDLSVLYLALPHISDDLGADSVQQLWITDIYGFMVAGFLVTMGTLGDRIGRRRLLMTGAAAFGVASLLAAYAPTGETLIAARALLGVAGATLAPSTLALIRNMFADERQRTTAVAVWVSCFMGGAAIGPVVGGLLLEAFWWGSVFLLAVPVMVLLLAVGPWLLPEYRDDSAGRLDLPSTLLFLATALPVVYGLKELTRNGPGVVAILAVVAGLAFGAAFVRRQGGLDTPLLDLRLFRRRAFTAALVVLMFAVATQGGIMLVVTQQMQIVEGLSPVATGLWLMPGSLAMVAGSLLAPHAARLLRPAPTVAAGMAVTAIGYLLLTRAVPGGLPVLVAGAVVVFFGIGPVASLTQNLIVSSAPPAKAGSAASVSQTGGDFGIALGVAVFGSIAALVYRHTLADTYRGPAGPAADSIAGAAPAARDLPAQRSDELLSAAHAAFTSGLHVVAAFAALLCLALAVLAAYALRQAPEEAPEAAASEAAPDTAQKQGQDGPPERTIEDARPVGRVPSSD</sequence>